<evidence type="ECO:0000259" key="1">
    <source>
        <dbReference type="Pfam" id="PF04782"/>
    </source>
</evidence>
<dbReference type="Pfam" id="PF04782">
    <property type="entry name" value="DUF632"/>
    <property type="match status" value="1"/>
</dbReference>
<dbReference type="Proteomes" id="UP000734854">
    <property type="component" value="Unassembled WGS sequence"/>
</dbReference>
<name>A0A8J5FJU7_ZINOF</name>
<dbReference type="PANTHER" id="PTHR21450">
    <property type="entry name" value="PROTEIN ALTERED PHOSPHATE STARVATION RESPONSE 1"/>
    <property type="match status" value="1"/>
</dbReference>
<dbReference type="PANTHER" id="PTHR21450:SF6">
    <property type="entry name" value="EXPRESSED PROTEIN"/>
    <property type="match status" value="1"/>
</dbReference>
<dbReference type="EMBL" id="JACMSC010000014">
    <property type="protein sequence ID" value="KAG6490857.1"/>
    <property type="molecule type" value="Genomic_DNA"/>
</dbReference>
<keyword evidence="4" id="KW-1185">Reference proteome</keyword>
<feature type="domain" description="DUF630" evidence="2">
    <location>
        <begin position="1"/>
        <end position="59"/>
    </location>
</feature>
<dbReference type="AlphaFoldDB" id="A0A8J5FJU7"/>
<gene>
    <name evidence="3" type="ORF">ZIOFF_052181</name>
</gene>
<evidence type="ECO:0000313" key="4">
    <source>
        <dbReference type="Proteomes" id="UP000734854"/>
    </source>
</evidence>
<dbReference type="OrthoDB" id="694308at2759"/>
<comment type="caution">
    <text evidence="3">The sequence shown here is derived from an EMBL/GenBank/DDBJ whole genome shotgun (WGS) entry which is preliminary data.</text>
</comment>
<reference evidence="3 4" key="1">
    <citation type="submission" date="2020-08" db="EMBL/GenBank/DDBJ databases">
        <title>Plant Genome Project.</title>
        <authorList>
            <person name="Zhang R.-G."/>
        </authorList>
    </citation>
    <scope>NUCLEOTIDE SEQUENCE [LARGE SCALE GENOMIC DNA]</scope>
    <source>
        <tissue evidence="3">Rhizome</tissue>
    </source>
</reference>
<accession>A0A8J5FJU7</accession>
<sequence>MGVTNSKIEEEKALVLCRERKRFVRHAIDERCLLADSHFSYVQSLRNTGIALRNFVEPEFPAESSMYTSTDATPEPLALTEKAVSHFSNSSPSISQRLDATESFPPIPSPLSSGRIHLNHMKSGKTSDLTVKEKLPTSVTATLESSINTSKHVVSELDEISSFEASPTPPTAQRWDYFGLFDPIGNQLSFESGRGLDHGFDNADEIGRLREEEGIPNLEEDEDRASTNEKIDLESEDDFDQTTKEPLVQIFKNKNVILEQQLRSESPAILAAKDTVSEVNHKDEDNVKLTNGISETYETPETTRTKAAPQVGVFPINGKAQKSESVANHETKDFVSCIKEIQELFLNACESGIEVPRMLETNKVQFQPPFPEEKAYKTKASVFLTSCFTCIEDAPHPPVAAENDMKYITWHRSMSSLSSSSRRFVGPAANSDIDDLSSSNIFHSYMNSGSHASTLDRLYAWERKLYDEVKASGVIRREYDLKCKLLRHKESVEDNRIKIDKIRASVKDLHSRIRVAIQRIGSISKKIEEIRDKELQPQLEELIGGLIRMWRMMRDYHSRQYDIILLASNNRTTKVAVRPAPQHHVMSLLYELNSLSSNFSQWMSAHKSYLTAINGWLHKCIDLSQKHGRPSRKKPQPFSPMRHIAPPIFMTCKIWLLLLHDLPTKEVVSSIKDMVNVLSHFLPTQEKDHGTLRSTFSLPRGAVKDRLGENNHTNPSFPVDWSLNYDQLQSALTIFLDRLRTFAEISATKYEELQTSVNLARDHYESSQFAS</sequence>
<dbReference type="InterPro" id="IPR006867">
    <property type="entry name" value="DUF632"/>
</dbReference>
<protein>
    <submittedName>
        <fullName evidence="3">Uncharacterized protein</fullName>
    </submittedName>
</protein>
<organism evidence="3 4">
    <name type="scientific">Zingiber officinale</name>
    <name type="common">Ginger</name>
    <name type="synonym">Amomum zingiber</name>
    <dbReference type="NCBI Taxonomy" id="94328"/>
    <lineage>
        <taxon>Eukaryota</taxon>
        <taxon>Viridiplantae</taxon>
        <taxon>Streptophyta</taxon>
        <taxon>Embryophyta</taxon>
        <taxon>Tracheophyta</taxon>
        <taxon>Spermatophyta</taxon>
        <taxon>Magnoliopsida</taxon>
        <taxon>Liliopsida</taxon>
        <taxon>Zingiberales</taxon>
        <taxon>Zingiberaceae</taxon>
        <taxon>Zingiber</taxon>
    </lineage>
</organism>
<evidence type="ECO:0000259" key="2">
    <source>
        <dbReference type="Pfam" id="PF04783"/>
    </source>
</evidence>
<dbReference type="Pfam" id="PF04783">
    <property type="entry name" value="DUF630"/>
    <property type="match status" value="1"/>
</dbReference>
<feature type="domain" description="DUF632" evidence="1">
    <location>
        <begin position="335"/>
        <end position="679"/>
    </location>
</feature>
<evidence type="ECO:0000313" key="3">
    <source>
        <dbReference type="EMBL" id="KAG6490857.1"/>
    </source>
</evidence>
<proteinExistence type="predicted"/>
<dbReference type="InterPro" id="IPR006868">
    <property type="entry name" value="DUF630"/>
</dbReference>